<accession>A0A3B0WD96</accession>
<keyword evidence="1" id="KW-0472">Membrane</keyword>
<gene>
    <name evidence="2" type="ORF">MNBD_GAMMA07-1781</name>
</gene>
<dbReference type="PANTHER" id="PTHR34351">
    <property type="entry name" value="SLR1927 PROTEIN-RELATED"/>
    <property type="match status" value="1"/>
</dbReference>
<name>A0A3B0WD96_9ZZZZ</name>
<dbReference type="PANTHER" id="PTHR34351:SF1">
    <property type="entry name" value="SLR1927 PROTEIN"/>
    <property type="match status" value="1"/>
</dbReference>
<keyword evidence="1" id="KW-0812">Transmembrane</keyword>
<feature type="transmembrane region" description="Helical" evidence="1">
    <location>
        <begin position="38"/>
        <end position="61"/>
    </location>
</feature>
<proteinExistence type="predicted"/>
<reference evidence="2" key="1">
    <citation type="submission" date="2018-06" db="EMBL/GenBank/DDBJ databases">
        <authorList>
            <person name="Zhirakovskaya E."/>
        </authorList>
    </citation>
    <scope>NUCLEOTIDE SEQUENCE</scope>
</reference>
<evidence type="ECO:0000313" key="2">
    <source>
        <dbReference type="EMBL" id="VAW53825.1"/>
    </source>
</evidence>
<protein>
    <submittedName>
        <fullName evidence="2">Uncharacterized protein</fullName>
    </submittedName>
</protein>
<sequence length="327" mass="37412">MASSLPFTPPFIERLIQKWTDKRLPLKYQNITIDRRRLYILPTRHGITFVIILLLILFGSINYENSLGLMLTFLLGSLGFLGMIHTHQNLNKLNIKIGHVEPVFSGQNILFPIYISRTEASVHPNLKLLSETGQISTTHLIDETSTQCKLAITASRRGYISPGRIKIFTEYPLGLFHAWSWLKFESRCLVYPTPDSQHHPLQFIEENLTGNTNKNSPGTDDFSGIREYNIGDLPNHMAWKAIAKTQVLQTKLYSSESSQKAWVNWDYTNNITNIEHRLSVLCRMVLDANEKNILYGMSLPGITIEPSFGEQHKHRCLKYLALFGRAK</sequence>
<evidence type="ECO:0000256" key="1">
    <source>
        <dbReference type="SAM" id="Phobius"/>
    </source>
</evidence>
<organism evidence="2">
    <name type="scientific">hydrothermal vent metagenome</name>
    <dbReference type="NCBI Taxonomy" id="652676"/>
    <lineage>
        <taxon>unclassified sequences</taxon>
        <taxon>metagenomes</taxon>
        <taxon>ecological metagenomes</taxon>
    </lineage>
</organism>
<dbReference type="AlphaFoldDB" id="A0A3B0WD96"/>
<feature type="transmembrane region" description="Helical" evidence="1">
    <location>
        <begin position="67"/>
        <end position="86"/>
    </location>
</feature>
<keyword evidence="1" id="KW-1133">Transmembrane helix</keyword>
<dbReference type="EMBL" id="UOFF01000044">
    <property type="protein sequence ID" value="VAW53825.1"/>
    <property type="molecule type" value="Genomic_DNA"/>
</dbReference>